<dbReference type="GeneID" id="87907550"/>
<dbReference type="Gene3D" id="3.30.70.100">
    <property type="match status" value="1"/>
</dbReference>
<protein>
    <recommendedName>
        <fullName evidence="1">Stress-response A/B barrel domain-containing protein</fullName>
    </recommendedName>
</protein>
<keyword evidence="3" id="KW-1185">Reference proteome</keyword>
<dbReference type="SMART" id="SM00886">
    <property type="entry name" value="Dabb"/>
    <property type="match status" value="1"/>
</dbReference>
<dbReference type="Pfam" id="PF07876">
    <property type="entry name" value="Dabb"/>
    <property type="match status" value="1"/>
</dbReference>
<dbReference type="InterPro" id="IPR013097">
    <property type="entry name" value="Dabb"/>
</dbReference>
<evidence type="ECO:0000313" key="3">
    <source>
        <dbReference type="Proteomes" id="UP001323405"/>
    </source>
</evidence>
<dbReference type="RefSeq" id="XP_062745770.1">
    <property type="nucleotide sequence ID" value="XM_062887643.1"/>
</dbReference>
<proteinExistence type="predicted"/>
<organism evidence="2 3">
    <name type="scientific">Podospora pseudocomata</name>
    <dbReference type="NCBI Taxonomy" id="2093779"/>
    <lineage>
        <taxon>Eukaryota</taxon>
        <taxon>Fungi</taxon>
        <taxon>Dikarya</taxon>
        <taxon>Ascomycota</taxon>
        <taxon>Pezizomycotina</taxon>
        <taxon>Sordariomycetes</taxon>
        <taxon>Sordariomycetidae</taxon>
        <taxon>Sordariales</taxon>
        <taxon>Podosporaceae</taxon>
        <taxon>Podospora</taxon>
    </lineage>
</organism>
<reference evidence="2 3" key="1">
    <citation type="journal article" date="2023" name="bioRxiv">
        <title>High-quality genome assemblies of four members of thePodospora anserinaspecies complex.</title>
        <authorList>
            <person name="Ament-Velasquez S.L."/>
            <person name="Vogan A.A."/>
            <person name="Wallerman O."/>
            <person name="Hartmann F."/>
            <person name="Gautier V."/>
            <person name="Silar P."/>
            <person name="Giraud T."/>
            <person name="Johannesson H."/>
        </authorList>
    </citation>
    <scope>NUCLEOTIDE SEQUENCE [LARGE SCALE GENOMIC DNA]</scope>
    <source>
        <strain evidence="2 3">CBS 415.72m</strain>
    </source>
</reference>
<name>A0ABR0GM07_9PEZI</name>
<feature type="domain" description="Stress-response A/B barrel" evidence="1">
    <location>
        <begin position="43"/>
        <end position="138"/>
    </location>
</feature>
<gene>
    <name evidence="2" type="ORF">QC762_207325</name>
</gene>
<dbReference type="InterPro" id="IPR011008">
    <property type="entry name" value="Dimeric_a/b-barrel"/>
</dbReference>
<dbReference type="PROSITE" id="PS51502">
    <property type="entry name" value="S_R_A_B_BARREL"/>
    <property type="match status" value="1"/>
</dbReference>
<dbReference type="SUPFAM" id="SSF54909">
    <property type="entry name" value="Dimeric alpha+beta barrel"/>
    <property type="match status" value="1"/>
</dbReference>
<sequence>MSVIRVKMFIALAQSQPFTPSRSINDYEAILSAKPANQPTMPVYHVALFKLKPEADPNKVKQWQALAEGMVGQVPGLIGLQAGAPIALTAPMAKGFDMGVVVHLDYVESLATFFTHPSHEEVNELYKDVCEMGSTIGYDIEF</sequence>
<evidence type="ECO:0000259" key="1">
    <source>
        <dbReference type="PROSITE" id="PS51502"/>
    </source>
</evidence>
<accession>A0ABR0GM07</accession>
<dbReference type="Proteomes" id="UP001323405">
    <property type="component" value="Unassembled WGS sequence"/>
</dbReference>
<comment type="caution">
    <text evidence="2">The sequence shown here is derived from an EMBL/GenBank/DDBJ whole genome shotgun (WGS) entry which is preliminary data.</text>
</comment>
<evidence type="ECO:0000313" key="2">
    <source>
        <dbReference type="EMBL" id="KAK4656795.1"/>
    </source>
</evidence>
<dbReference type="EMBL" id="JAFFHA010000004">
    <property type="protein sequence ID" value="KAK4656795.1"/>
    <property type="molecule type" value="Genomic_DNA"/>
</dbReference>